<dbReference type="KEGG" id="oho:Oweho_1443"/>
<dbReference type="HOGENOM" id="CLU_3330937_0_0_10"/>
<protein>
    <recommendedName>
        <fullName evidence="3">XRE family transcriptional regulator</fullName>
    </recommendedName>
</protein>
<sequence>MTNQEQFELKLKELRLKAGLSKGCFANKSEIDQTYNEH</sequence>
<dbReference type="Proteomes" id="UP000005631">
    <property type="component" value="Chromosome"/>
</dbReference>
<name>G8R871_OWEHD</name>
<dbReference type="AlphaFoldDB" id="G8R871"/>
<evidence type="ECO:0000313" key="1">
    <source>
        <dbReference type="EMBL" id="AEV32439.1"/>
    </source>
</evidence>
<organism evidence="1 2">
    <name type="scientific">Owenweeksia hongkongensis (strain DSM 17368 / CIP 108786 / JCM 12287 / NRRL B-23963 / UST20020801)</name>
    <dbReference type="NCBI Taxonomy" id="926562"/>
    <lineage>
        <taxon>Bacteria</taxon>
        <taxon>Pseudomonadati</taxon>
        <taxon>Bacteroidota</taxon>
        <taxon>Flavobacteriia</taxon>
        <taxon>Flavobacteriales</taxon>
        <taxon>Owenweeksiaceae</taxon>
        <taxon>Owenweeksia</taxon>
    </lineage>
</organism>
<accession>G8R871</accession>
<reference evidence="1 2" key="1">
    <citation type="journal article" date="2012" name="Stand. Genomic Sci.">
        <title>Genome sequence of the orange-pigmented seawater bacterium Owenweeksia hongkongensis type strain (UST20020801(T)).</title>
        <authorList>
            <person name="Riedel T."/>
            <person name="Held B."/>
            <person name="Nolan M."/>
            <person name="Lucas S."/>
            <person name="Lapidus A."/>
            <person name="Tice H."/>
            <person name="Del Rio T.G."/>
            <person name="Cheng J.F."/>
            <person name="Han C."/>
            <person name="Tapia R."/>
            <person name="Goodwin L.A."/>
            <person name="Pitluck S."/>
            <person name="Liolios K."/>
            <person name="Mavromatis K."/>
            <person name="Pagani I."/>
            <person name="Ivanova N."/>
            <person name="Mikhailova N."/>
            <person name="Pati A."/>
            <person name="Chen A."/>
            <person name="Palaniappan K."/>
            <person name="Rohde M."/>
            <person name="Tindall B.J."/>
            <person name="Detter J.C."/>
            <person name="Goker M."/>
            <person name="Woyke T."/>
            <person name="Bristow J."/>
            <person name="Eisen J.A."/>
            <person name="Markowitz V."/>
            <person name="Hugenholtz P."/>
            <person name="Klenk H.P."/>
            <person name="Kyrpides N.C."/>
        </authorList>
    </citation>
    <scope>NUCLEOTIDE SEQUENCE</scope>
    <source>
        <strain evidence="2">DSM 17368 / JCM 12287 / NRRL B-23963</strain>
    </source>
</reference>
<gene>
    <name evidence="1" type="ordered locus">Oweho_1443</name>
</gene>
<keyword evidence="2" id="KW-1185">Reference proteome</keyword>
<dbReference type="EMBL" id="CP003156">
    <property type="protein sequence ID" value="AEV32439.1"/>
    <property type="molecule type" value="Genomic_DNA"/>
</dbReference>
<evidence type="ECO:0008006" key="3">
    <source>
        <dbReference type="Google" id="ProtNLM"/>
    </source>
</evidence>
<evidence type="ECO:0000313" key="2">
    <source>
        <dbReference type="Proteomes" id="UP000005631"/>
    </source>
</evidence>
<proteinExistence type="predicted"/>